<name>A0A1H7MXB0_9LACT</name>
<accession>A0A1H7MXB0</accession>
<dbReference type="CDD" id="cd04301">
    <property type="entry name" value="NAT_SF"/>
    <property type="match status" value="1"/>
</dbReference>
<dbReference type="PROSITE" id="PS51186">
    <property type="entry name" value="GNAT"/>
    <property type="match status" value="1"/>
</dbReference>
<dbReference type="GO" id="GO:0016747">
    <property type="term" value="F:acyltransferase activity, transferring groups other than amino-acyl groups"/>
    <property type="evidence" value="ECO:0007669"/>
    <property type="project" value="InterPro"/>
</dbReference>
<keyword evidence="3" id="KW-1185">Reference proteome</keyword>
<dbReference type="SUPFAM" id="SSF55729">
    <property type="entry name" value="Acyl-CoA N-acyltransferases (Nat)"/>
    <property type="match status" value="1"/>
</dbReference>
<evidence type="ECO:0000259" key="1">
    <source>
        <dbReference type="PROSITE" id="PS51186"/>
    </source>
</evidence>
<dbReference type="InterPro" id="IPR016181">
    <property type="entry name" value="Acyl_CoA_acyltransferase"/>
</dbReference>
<keyword evidence="2" id="KW-0808">Transferase</keyword>
<evidence type="ECO:0000313" key="2">
    <source>
        <dbReference type="EMBL" id="SEL15853.1"/>
    </source>
</evidence>
<gene>
    <name evidence="2" type="ORF">SAMN04488099_1135</name>
</gene>
<dbReference type="Gene3D" id="3.40.630.30">
    <property type="match status" value="1"/>
</dbReference>
<dbReference type="Pfam" id="PF00583">
    <property type="entry name" value="Acetyltransf_1"/>
    <property type="match status" value="1"/>
</dbReference>
<dbReference type="AlphaFoldDB" id="A0A1H7MXB0"/>
<organism evidence="2 3">
    <name type="scientific">Alkalibacterium pelagium</name>
    <dbReference type="NCBI Taxonomy" id="426702"/>
    <lineage>
        <taxon>Bacteria</taxon>
        <taxon>Bacillati</taxon>
        <taxon>Bacillota</taxon>
        <taxon>Bacilli</taxon>
        <taxon>Lactobacillales</taxon>
        <taxon>Carnobacteriaceae</taxon>
        <taxon>Alkalibacterium</taxon>
    </lineage>
</organism>
<dbReference type="InterPro" id="IPR040549">
    <property type="entry name" value="DUF5613"/>
</dbReference>
<evidence type="ECO:0000313" key="3">
    <source>
        <dbReference type="Proteomes" id="UP000199081"/>
    </source>
</evidence>
<dbReference type="RefSeq" id="WP_170231025.1">
    <property type="nucleotide sequence ID" value="NZ_BJYC01000015.1"/>
</dbReference>
<feature type="domain" description="N-acetyltransferase" evidence="1">
    <location>
        <begin position="113"/>
        <end position="254"/>
    </location>
</feature>
<dbReference type="InterPro" id="IPR000182">
    <property type="entry name" value="GNAT_dom"/>
</dbReference>
<sequence>MIDFQMLYPYSAEMDRNEFFIQYFNPSALFRYDSNYFHLLYSPSKEEFQLTEDMHWFFSEDNGLGHVKFTWPKDQGLLPETLDYLSEQGYGLEKLELYSIDPAFFKGVTADNIQVTKVTHERLDTFKTLNYIEDMKTSRYFADEKQGFYDLIFSDPLVTMWLALKDDQAVGSCITIDQSETIEIDDVFTLPEHRGQNVASTLQARVMAEGVKRNKRVILAADAEDSVKDMYIKQGYTCEGFQIGAIRTLEEENE</sequence>
<dbReference type="EMBL" id="FNZU01000013">
    <property type="protein sequence ID" value="SEL15853.1"/>
    <property type="molecule type" value="Genomic_DNA"/>
</dbReference>
<reference evidence="3" key="1">
    <citation type="submission" date="2016-10" db="EMBL/GenBank/DDBJ databases">
        <authorList>
            <person name="Varghese N."/>
            <person name="Submissions S."/>
        </authorList>
    </citation>
    <scope>NUCLEOTIDE SEQUENCE [LARGE SCALE GENOMIC DNA]</scope>
    <source>
        <strain evidence="3">DSM 19183</strain>
    </source>
</reference>
<proteinExistence type="predicted"/>
<protein>
    <submittedName>
        <fullName evidence="2">Acetyltransferase (GNAT) domain-containing protein</fullName>
    </submittedName>
</protein>
<dbReference type="Pfam" id="PF18467">
    <property type="entry name" value="DUF5613"/>
    <property type="match status" value="1"/>
</dbReference>
<dbReference type="Proteomes" id="UP000199081">
    <property type="component" value="Unassembled WGS sequence"/>
</dbReference>